<dbReference type="PANTHER" id="PTHR46919">
    <property type="entry name" value="ZINC FINGER, C3HC4 TYPE (RING FINGER) FAMILY PROTEIN"/>
    <property type="match status" value="1"/>
</dbReference>
<reference evidence="2" key="5">
    <citation type="submission" date="2025-09" db="UniProtKB">
        <authorList>
            <consortium name="Ensembl"/>
        </authorList>
    </citation>
    <scope>IDENTIFICATION</scope>
</reference>
<dbReference type="STRING" id="7868.ENSCMIP00000012634"/>
<name>A0A4W3HU50_CALMI</name>
<keyword evidence="3" id="KW-1185">Reference proteome</keyword>
<evidence type="ECO:0000259" key="1">
    <source>
        <dbReference type="Pfam" id="PF25794"/>
    </source>
</evidence>
<dbReference type="Proteomes" id="UP000314986">
    <property type="component" value="Unassembled WGS sequence"/>
</dbReference>
<organism evidence="2 3">
    <name type="scientific">Callorhinchus milii</name>
    <name type="common">Ghost shark</name>
    <dbReference type="NCBI Taxonomy" id="7868"/>
    <lineage>
        <taxon>Eukaryota</taxon>
        <taxon>Metazoa</taxon>
        <taxon>Chordata</taxon>
        <taxon>Craniata</taxon>
        <taxon>Vertebrata</taxon>
        <taxon>Chondrichthyes</taxon>
        <taxon>Holocephali</taxon>
        <taxon>Chimaeriformes</taxon>
        <taxon>Callorhinchidae</taxon>
        <taxon>Callorhinchus</taxon>
    </lineage>
</organism>
<dbReference type="PANTHER" id="PTHR46919:SF2">
    <property type="entry name" value="SACSIN"/>
    <property type="match status" value="1"/>
</dbReference>
<dbReference type="OMA" id="EVYITIC"/>
<reference evidence="3" key="3">
    <citation type="journal article" date="2014" name="Nature">
        <title>Elephant shark genome provides unique insights into gnathostome evolution.</title>
        <authorList>
            <consortium name="International Elephant Shark Genome Sequencing Consortium"/>
            <person name="Venkatesh B."/>
            <person name="Lee A.P."/>
            <person name="Ravi V."/>
            <person name="Maurya A.K."/>
            <person name="Lian M.M."/>
            <person name="Swann J.B."/>
            <person name="Ohta Y."/>
            <person name="Flajnik M.F."/>
            <person name="Sutoh Y."/>
            <person name="Kasahara M."/>
            <person name="Hoon S."/>
            <person name="Gangu V."/>
            <person name="Roy S.W."/>
            <person name="Irimia M."/>
            <person name="Korzh V."/>
            <person name="Kondrychyn I."/>
            <person name="Lim Z.W."/>
            <person name="Tay B.H."/>
            <person name="Tohari S."/>
            <person name="Kong K.W."/>
            <person name="Ho S."/>
            <person name="Lorente-Galdos B."/>
            <person name="Quilez J."/>
            <person name="Marques-Bonet T."/>
            <person name="Raney B.J."/>
            <person name="Ingham P.W."/>
            <person name="Tay A."/>
            <person name="Hillier L.W."/>
            <person name="Minx P."/>
            <person name="Boehm T."/>
            <person name="Wilson R.K."/>
            <person name="Brenner S."/>
            <person name="Warren W.C."/>
        </authorList>
    </citation>
    <scope>NUCLEOTIDE SEQUENCE [LARGE SCALE GENOMIC DNA]</scope>
</reference>
<dbReference type="SUPFAM" id="SSF55874">
    <property type="entry name" value="ATPase domain of HSP90 chaperone/DNA topoisomerase II/histidine kinase"/>
    <property type="match status" value="1"/>
</dbReference>
<dbReference type="InParanoid" id="A0A4W3HU50"/>
<dbReference type="GeneTree" id="ENSGT00940000164866"/>
<dbReference type="InterPro" id="IPR036890">
    <property type="entry name" value="HATPase_C_sf"/>
</dbReference>
<evidence type="ECO:0000313" key="3">
    <source>
        <dbReference type="Proteomes" id="UP000314986"/>
    </source>
</evidence>
<reference evidence="3" key="2">
    <citation type="journal article" date="2007" name="PLoS Biol.">
        <title>Survey sequencing and comparative analysis of the elephant shark (Callorhinchus milii) genome.</title>
        <authorList>
            <person name="Venkatesh B."/>
            <person name="Kirkness E.F."/>
            <person name="Loh Y.H."/>
            <person name="Halpern A.L."/>
            <person name="Lee A.P."/>
            <person name="Johnson J."/>
            <person name="Dandona N."/>
            <person name="Viswanathan L.D."/>
            <person name="Tay A."/>
            <person name="Venter J.C."/>
            <person name="Strausberg R.L."/>
            <person name="Brenner S."/>
        </authorList>
    </citation>
    <scope>NUCLEOTIDE SEQUENCE [LARGE SCALE GENOMIC DNA]</scope>
</reference>
<reference evidence="3" key="1">
    <citation type="journal article" date="2006" name="Science">
        <title>Ancient noncoding elements conserved in the human genome.</title>
        <authorList>
            <person name="Venkatesh B."/>
            <person name="Kirkness E.F."/>
            <person name="Loh Y.H."/>
            <person name="Halpern A.L."/>
            <person name="Lee A.P."/>
            <person name="Johnson J."/>
            <person name="Dandona N."/>
            <person name="Viswanathan L.D."/>
            <person name="Tay A."/>
            <person name="Venter J.C."/>
            <person name="Strausberg R.L."/>
            <person name="Brenner S."/>
        </authorList>
    </citation>
    <scope>NUCLEOTIDE SEQUENCE [LARGE SCALE GENOMIC DNA]</scope>
</reference>
<dbReference type="NCBIfam" id="NF047352">
    <property type="entry name" value="P_loop_sacsin"/>
    <property type="match status" value="1"/>
</dbReference>
<reference evidence="2" key="4">
    <citation type="submission" date="2025-08" db="UniProtKB">
        <authorList>
            <consortium name="Ensembl"/>
        </authorList>
    </citation>
    <scope>IDENTIFICATION</scope>
</reference>
<dbReference type="Pfam" id="PF25794">
    <property type="entry name" value="SACS"/>
    <property type="match status" value="1"/>
</dbReference>
<proteinExistence type="predicted"/>
<sequence>MLWVLRNSEILFRNREVLEGCRDLAFLASGDRMVRASDLFDPREPTFQQLFQPESSHLFPPAVYTDPGVLDSLQRLGLRTSLDKVGPDHLLKTNILKEYDQRHDLFKELVQNAEDAGAGVCRFLVDMRQNSTPPESLIDPGMASCHGPALWSYNDELFTPEDFVNIVRVGAASKEKRTEKIGKFGLGFNSVYHVTDVPAILSGQCVLIFDPNVTHLSKVIKSPANPGIKLNLGVYGRLLRMYPGQFEPYQGIFGCNMSPGPGKSFHYQGTLIKLPFRTEREARSSEMCSTVYGWREISALTENFREGAVDLLVFLRSIKEVSLQHLPEAGSPSDQESVSTQIRIRKEDLEILEVEVDFPTRRIQEQSVGAEHWAIADFRESRIVQIEEETELGERNRLSCWLVHSCFGTGRALEISRAGTGNFVLPLGSVAVPLSKSASHWQPGLSALAGRVFCFLPLPIHSQLPVQINGTFAVSSNRKDLWSTGPKGEWNQALLQDPVASAYITALWQLKAMSERGQLKQYHYYTFWPDVKAVSSRFSAVARALYRLFADGIDGCPVNLFSDGTRWCSMQKAYFLESAVMDHPTLGASAFQALSGHLAKVWPTDHPLGVSLPDWVRESFAVCGLGALVNQNTYDWERLYGEVLLPELQGVPCVPTHEGGGHLQYINKLVHPDGKLACLYYQVEGRFPQGTSQDFLHSRRLARLETLGMQKDRTTTQELMERAGTIPEL</sequence>
<dbReference type="Ensembl" id="ENSCMIT00000012922.1">
    <property type="protein sequence ID" value="ENSCMIP00000012634.1"/>
    <property type="gene ID" value="ENSCMIG00000006415.1"/>
</dbReference>
<dbReference type="InterPro" id="IPR058210">
    <property type="entry name" value="SACS/Nov_dom"/>
</dbReference>
<accession>A0A4W3HU50</accession>
<feature type="domain" description="Sacsin/Nov" evidence="1">
    <location>
        <begin position="94"/>
        <end position="332"/>
    </location>
</feature>
<dbReference type="AlphaFoldDB" id="A0A4W3HU50"/>
<evidence type="ECO:0000313" key="2">
    <source>
        <dbReference type="Ensembl" id="ENSCMIP00000012634.1"/>
    </source>
</evidence>
<protein>
    <recommendedName>
        <fullName evidence="1">Sacsin/Nov domain-containing protein</fullName>
    </recommendedName>
</protein>